<feature type="region of interest" description="Disordered" evidence="1">
    <location>
        <begin position="204"/>
        <end position="237"/>
    </location>
</feature>
<keyword evidence="4" id="KW-1185">Reference proteome</keyword>
<evidence type="ECO:0000256" key="1">
    <source>
        <dbReference type="SAM" id="MobiDB-lite"/>
    </source>
</evidence>
<dbReference type="eggNOG" id="COG5492">
    <property type="taxonomic scope" value="Bacteria"/>
</dbReference>
<dbReference type="SUPFAM" id="SSF49373">
    <property type="entry name" value="Invasin/intimin cell-adhesion fragments"/>
    <property type="match status" value="1"/>
</dbReference>
<dbReference type="InterPro" id="IPR003343">
    <property type="entry name" value="Big_2"/>
</dbReference>
<evidence type="ECO:0000259" key="2">
    <source>
        <dbReference type="Pfam" id="PF02368"/>
    </source>
</evidence>
<organism evidence="3 4">
    <name type="scientific">Haloplasma contractile SSD-17B</name>
    <dbReference type="NCBI Taxonomy" id="1033810"/>
    <lineage>
        <taxon>Bacteria</taxon>
        <taxon>Bacillati</taxon>
        <taxon>Mycoplasmatota</taxon>
        <taxon>Mollicutes</taxon>
        <taxon>Haloplasmatales</taxon>
        <taxon>Haloplasmataceae</taxon>
        <taxon>Haloplasma</taxon>
    </lineage>
</organism>
<name>U2FS85_9MOLU</name>
<proteinExistence type="predicted"/>
<dbReference type="OrthoDB" id="38701at2"/>
<sequence length="1346" mass="153971">MKIILRGLVIVLALNLLINNLNQEHASAFSYSDQSFDSFENHTNTLYNQNRFESIQAELATNANEVFDTDQYSYSDFYADEVGSYSILEITPTLYSNESSQLSSSLNRLASLYGSLEENNSAYFINNLGHFTVETMSIKQFVSSRDQIENQYDALFFTAGLYNPNNFVICDEQKINEHMEVNEPNGNFWNTFWNSVSKFFTGFNNDDQKPESRSNGNGNHGNINGGNNNENTNIPNDDQCNILSTEFTDLTETKAEKILNEYIMNGQPVFIHEDAFHNDESNFYHYFNDVRNAYNNLHITDYSLSEGNSISYQDVLAYMTVAQYERGKPISSLISKPTYQSDQDLYSIGEPLEYSINLSKQSNVSIYFDFNHDLEFIKEELVFKQDLESGLNEIALKAPDTYSGVYNWKLVVTNEKGTSYYYDRFRLKGQKTEIKVLNVLSDSTHFRNTLYSTDYMTNYFESDEYMINIHTCSINDFKKNSISSDLTELIPELKESTCSYKVIMDEFDVIIMGPDIYSNQKHPNMNVFRKLDDEIENGKPFIFTGQLTNGHHHWSDTFNDKLGFTSVEKTPFELMNDFDRLNVLNKSSYVMYPFNLLNESLSIPENLNYTKNESYVMDVNDPSFVPLLTMYNSNDLYREPSDSYYNSYYTYRDNVVYLNVGSNASETYTATEHKLLVNAITNSYLSKFSKSVKVDVIDNYTLNQQTDYENAIIDQNDQINFNFNIDSLLTGKHYSYKVFVDDEIKQEGTISSNQEKTITLSDLANPTNDVEEKMIRLSVTNEDGRTRKKEFIVFVANLNDYVTITRSIDELTNNQYIELNKQYTIDYSIKFNELDFSNVKHLNKLPQRIHLTNLQFKDEFPEGIDVMTIPNEFNLVGNVETGYNVSSDVLTIPYTLINDTYIPDDSHYKFSIDFMTELAHNYSMNQSTLSFTDITDDLVSKQFIGIDLTALRSITDDAALSDLKQDVFLPFNETYTLTDLYTLNPDIHLKQVQFNLGTILDQDSELSNRFIISNQETLTPYHVGEQEVEIVLTDVFGETLRKSIPITTYEVINSLSTNDLNLLVGEEQSLDLVVTPVISTNSVKVKLEHLDQMGNLSQEPVISFVKEEHTTYSVKGLKPGQTIITFTGYNKDGEFISTTSIVSVKESTIASVSPSEVTLYEDQLFDDFEVTISPYYSDQAIIIHYKSLNPDIATVDELTGRVDAIQSGAATIEITVTTEDGQRETYRSVIYVKNTISDDSGFTSDEFNVNKTESISLHPLVEIIPDMASILDQVTIEFTIVDQDSIATYNSELDQLTVTEAGVVEVIALITQYNEDDEVVKTITRYTNINFITIEDPVELKEEDRH</sequence>
<dbReference type="RefSeq" id="WP_008826085.1">
    <property type="nucleotide sequence ID" value="NZ_AFNU02000001.1"/>
</dbReference>
<dbReference type="EMBL" id="AFNU02000001">
    <property type="protein sequence ID" value="ERJ13809.1"/>
    <property type="molecule type" value="Genomic_DNA"/>
</dbReference>
<dbReference type="InterPro" id="IPR008964">
    <property type="entry name" value="Invasin/intimin_cell_adhesion"/>
</dbReference>
<reference evidence="3 4" key="1">
    <citation type="journal article" date="2011" name="J. Bacteriol.">
        <title>Genome sequence of Haloplasma contractile, an unusual contractile bacterium from a deep-sea anoxic brine lake.</title>
        <authorList>
            <person name="Antunes A."/>
            <person name="Alam I."/>
            <person name="El Dorry H."/>
            <person name="Siam R."/>
            <person name="Robertson A."/>
            <person name="Bajic V.B."/>
            <person name="Stingl U."/>
        </authorList>
    </citation>
    <scope>NUCLEOTIDE SEQUENCE [LARGE SCALE GENOMIC DNA]</scope>
    <source>
        <strain evidence="3 4">SSD-17B</strain>
    </source>
</reference>
<evidence type="ECO:0000313" key="3">
    <source>
        <dbReference type="EMBL" id="ERJ13809.1"/>
    </source>
</evidence>
<dbReference type="Proteomes" id="UP000005707">
    <property type="component" value="Unassembled WGS sequence"/>
</dbReference>
<protein>
    <submittedName>
        <fullName evidence="3">Ig-like domain protein</fullName>
    </submittedName>
</protein>
<evidence type="ECO:0000313" key="4">
    <source>
        <dbReference type="Proteomes" id="UP000005707"/>
    </source>
</evidence>
<comment type="caution">
    <text evidence="3">The sequence shown here is derived from an EMBL/GenBank/DDBJ whole genome shotgun (WGS) entry which is preliminary data.</text>
</comment>
<reference evidence="3 4" key="2">
    <citation type="journal article" date="2013" name="PLoS ONE">
        <title>INDIGO - INtegrated Data Warehouse of MIcrobial GenOmes with Examples from the Red Sea Extremophiles.</title>
        <authorList>
            <person name="Alam I."/>
            <person name="Antunes A."/>
            <person name="Kamau A.A."/>
            <person name="Ba Alawi W."/>
            <person name="Kalkatawi M."/>
            <person name="Stingl U."/>
            <person name="Bajic V.B."/>
        </authorList>
    </citation>
    <scope>NUCLEOTIDE SEQUENCE [LARGE SCALE GENOMIC DNA]</scope>
    <source>
        <strain evidence="3 4">SSD-17B</strain>
    </source>
</reference>
<feature type="domain" description="BIG2" evidence="2">
    <location>
        <begin position="1151"/>
        <end position="1221"/>
    </location>
</feature>
<dbReference type="InParanoid" id="U2FS85"/>
<accession>U2FS85</accession>
<dbReference type="Gene3D" id="2.60.40.1080">
    <property type="match status" value="1"/>
</dbReference>
<dbReference type="Pfam" id="PF02368">
    <property type="entry name" value="Big_2"/>
    <property type="match status" value="1"/>
</dbReference>
<feature type="compositionally biased region" description="Low complexity" evidence="1">
    <location>
        <begin position="215"/>
        <end position="236"/>
    </location>
</feature>
<gene>
    <name evidence="3" type="ORF">HLPCO_000475</name>
</gene>